<dbReference type="CDD" id="cd03205">
    <property type="entry name" value="GST_C_6"/>
    <property type="match status" value="1"/>
</dbReference>
<accession>A0A917V2V5</accession>
<dbReference type="Pfam" id="PF13409">
    <property type="entry name" value="GST_N_2"/>
    <property type="match status" value="1"/>
</dbReference>
<dbReference type="Gene3D" id="1.20.1050.10">
    <property type="match status" value="1"/>
</dbReference>
<dbReference type="InterPro" id="IPR036282">
    <property type="entry name" value="Glutathione-S-Trfase_C_sf"/>
</dbReference>
<dbReference type="Pfam" id="PF13410">
    <property type="entry name" value="GST_C_2"/>
    <property type="match status" value="1"/>
</dbReference>
<dbReference type="GO" id="GO:0016034">
    <property type="term" value="F:maleylacetoacetate isomerase activity"/>
    <property type="evidence" value="ECO:0007669"/>
    <property type="project" value="TreeGrafter"/>
</dbReference>
<dbReference type="PANTHER" id="PTHR42673:SF4">
    <property type="entry name" value="MALEYLACETOACETATE ISOMERASE"/>
    <property type="match status" value="1"/>
</dbReference>
<keyword evidence="3" id="KW-1185">Reference proteome</keyword>
<dbReference type="PANTHER" id="PTHR42673">
    <property type="entry name" value="MALEYLACETOACETATE ISOMERASE"/>
    <property type="match status" value="1"/>
</dbReference>
<sequence>MILRTSPASPFGRKVKIAASVLGLSDRIEIVPADTSDPNDDLRRQNPVGKIPVLLTEDGTALYDSPVIVEFLDHVAGGGRLIPAGTGRFQVLTLQALADGLIDAAILQVYEVRYRPEERREATWVAYQAEKVTRALDHLEAKVGAIGDALDAGTIALACALGYLDFRFQGTWRASYPNLVAWLDGFTARVPAYGKTTPA</sequence>
<proteinExistence type="predicted"/>
<dbReference type="SUPFAM" id="SSF52833">
    <property type="entry name" value="Thioredoxin-like"/>
    <property type="match status" value="1"/>
</dbReference>
<dbReference type="SUPFAM" id="SSF47616">
    <property type="entry name" value="GST C-terminal domain-like"/>
    <property type="match status" value="1"/>
</dbReference>
<evidence type="ECO:0000313" key="3">
    <source>
        <dbReference type="Proteomes" id="UP000600449"/>
    </source>
</evidence>
<protein>
    <submittedName>
        <fullName evidence="2">Glutathione S-transferase</fullName>
    </submittedName>
</protein>
<feature type="domain" description="GST N-terminal" evidence="1">
    <location>
        <begin position="1"/>
        <end position="80"/>
    </location>
</feature>
<dbReference type="InterPro" id="IPR004045">
    <property type="entry name" value="Glutathione_S-Trfase_N"/>
</dbReference>
<dbReference type="GO" id="GO:0006559">
    <property type="term" value="P:L-phenylalanine catabolic process"/>
    <property type="evidence" value="ECO:0007669"/>
    <property type="project" value="TreeGrafter"/>
</dbReference>
<gene>
    <name evidence="2" type="ORF">GCM10011322_09490</name>
</gene>
<dbReference type="AlphaFoldDB" id="A0A917V2V5"/>
<dbReference type="RefSeq" id="WP_188910181.1">
    <property type="nucleotide sequence ID" value="NZ_BMMF01000003.1"/>
</dbReference>
<dbReference type="CDD" id="cd03049">
    <property type="entry name" value="GST_N_3"/>
    <property type="match status" value="1"/>
</dbReference>
<dbReference type="Gene3D" id="3.40.30.10">
    <property type="entry name" value="Glutaredoxin"/>
    <property type="match status" value="1"/>
</dbReference>
<dbReference type="InterPro" id="IPR036249">
    <property type="entry name" value="Thioredoxin-like_sf"/>
</dbReference>
<dbReference type="PROSITE" id="PS50404">
    <property type="entry name" value="GST_NTER"/>
    <property type="match status" value="1"/>
</dbReference>
<evidence type="ECO:0000259" key="1">
    <source>
        <dbReference type="PROSITE" id="PS50404"/>
    </source>
</evidence>
<name>A0A917V2V5_9HYPH</name>
<dbReference type="EMBL" id="BMMF01000003">
    <property type="protein sequence ID" value="GGK25015.1"/>
    <property type="molecule type" value="Genomic_DNA"/>
</dbReference>
<organism evidence="2 3">
    <name type="scientific">Salinarimonas ramus</name>
    <dbReference type="NCBI Taxonomy" id="690164"/>
    <lineage>
        <taxon>Bacteria</taxon>
        <taxon>Pseudomonadati</taxon>
        <taxon>Pseudomonadota</taxon>
        <taxon>Alphaproteobacteria</taxon>
        <taxon>Hyphomicrobiales</taxon>
        <taxon>Salinarimonadaceae</taxon>
        <taxon>Salinarimonas</taxon>
    </lineage>
</organism>
<dbReference type="Proteomes" id="UP000600449">
    <property type="component" value="Unassembled WGS sequence"/>
</dbReference>
<reference evidence="2 3" key="1">
    <citation type="journal article" date="2014" name="Int. J. Syst. Evol. Microbiol.">
        <title>Complete genome sequence of Corynebacterium casei LMG S-19264T (=DSM 44701T), isolated from a smear-ripened cheese.</title>
        <authorList>
            <consortium name="US DOE Joint Genome Institute (JGI-PGF)"/>
            <person name="Walter F."/>
            <person name="Albersmeier A."/>
            <person name="Kalinowski J."/>
            <person name="Ruckert C."/>
        </authorList>
    </citation>
    <scope>NUCLEOTIDE SEQUENCE [LARGE SCALE GENOMIC DNA]</scope>
    <source>
        <strain evidence="2 3">CGMCC 1.9161</strain>
    </source>
</reference>
<comment type="caution">
    <text evidence="2">The sequence shown here is derived from an EMBL/GenBank/DDBJ whole genome shotgun (WGS) entry which is preliminary data.</text>
</comment>
<dbReference type="GO" id="GO:0004364">
    <property type="term" value="F:glutathione transferase activity"/>
    <property type="evidence" value="ECO:0007669"/>
    <property type="project" value="TreeGrafter"/>
</dbReference>
<evidence type="ECO:0000313" key="2">
    <source>
        <dbReference type="EMBL" id="GGK25015.1"/>
    </source>
</evidence>
<dbReference type="GO" id="GO:0006749">
    <property type="term" value="P:glutathione metabolic process"/>
    <property type="evidence" value="ECO:0007669"/>
    <property type="project" value="TreeGrafter"/>
</dbReference>